<dbReference type="GO" id="GO:0005337">
    <property type="term" value="F:nucleoside transmembrane transporter activity"/>
    <property type="evidence" value="ECO:0007669"/>
    <property type="project" value="InterPro"/>
</dbReference>
<evidence type="ECO:0000256" key="1">
    <source>
        <dbReference type="ARBA" id="ARBA00004141"/>
    </source>
</evidence>
<organism evidence="8 9">
    <name type="scientific">Ambispora leptoticha</name>
    <dbReference type="NCBI Taxonomy" id="144679"/>
    <lineage>
        <taxon>Eukaryota</taxon>
        <taxon>Fungi</taxon>
        <taxon>Fungi incertae sedis</taxon>
        <taxon>Mucoromycota</taxon>
        <taxon>Glomeromycotina</taxon>
        <taxon>Glomeromycetes</taxon>
        <taxon>Archaeosporales</taxon>
        <taxon>Ambisporaceae</taxon>
        <taxon>Ambispora</taxon>
    </lineage>
</organism>
<dbReference type="EMBL" id="CAJVPS010013186">
    <property type="protein sequence ID" value="CAG8675593.1"/>
    <property type="molecule type" value="Genomic_DNA"/>
</dbReference>
<dbReference type="GO" id="GO:0005886">
    <property type="term" value="C:plasma membrane"/>
    <property type="evidence" value="ECO:0007669"/>
    <property type="project" value="TreeGrafter"/>
</dbReference>
<evidence type="ECO:0000256" key="7">
    <source>
        <dbReference type="SAM" id="Phobius"/>
    </source>
</evidence>
<keyword evidence="3" id="KW-0813">Transport</keyword>
<name>A0A9N9HBZ0_9GLOM</name>
<dbReference type="InterPro" id="IPR036259">
    <property type="entry name" value="MFS_trans_sf"/>
</dbReference>
<keyword evidence="9" id="KW-1185">Reference proteome</keyword>
<feature type="transmembrane region" description="Helical" evidence="7">
    <location>
        <begin position="178"/>
        <end position="199"/>
    </location>
</feature>
<sequence length="281" mass="31130">MNNTFVGVAGTIVSITQIVAAAIGSASSNQEPELEDLIGVASKYFISTFVVALVALITFNILVRLSIYEHYTSRDQQQSYDFDGISSTVKFLYETFKKLQTFAFAVFLTFVVTLSLFPSITASIKSVAKPEDRQKFQLDYLFIPIHFLLFNVGDLIGRNLPGWDFFMITSQKKLTIFSFIRLAFVPIFLACNVDVGNSALRTFPFLIKNDILYFFFLFLFGVTNGYLGSAIMMAGPQQLPDNEKDIAGPTLGFALVTGLAVGSGFSFFARAVICECNPFVN</sequence>
<dbReference type="AlphaFoldDB" id="A0A9N9HBZ0"/>
<feature type="transmembrane region" description="Helical" evidence="7">
    <location>
        <begin position="211"/>
        <end position="234"/>
    </location>
</feature>
<comment type="similarity">
    <text evidence="2">Belongs to the SLC29A/ENT transporter (TC 2.A.57) family.</text>
</comment>
<dbReference type="Pfam" id="PF01733">
    <property type="entry name" value="Nucleoside_tran"/>
    <property type="match status" value="1"/>
</dbReference>
<evidence type="ECO:0000313" key="9">
    <source>
        <dbReference type="Proteomes" id="UP000789508"/>
    </source>
</evidence>
<keyword evidence="6 7" id="KW-0472">Membrane</keyword>
<gene>
    <name evidence="8" type="ORF">ALEPTO_LOCUS10723</name>
</gene>
<dbReference type="PANTHER" id="PTHR10332:SF88">
    <property type="entry name" value="EQUILIBRATIVE NUCLEOSIDE TRANSPORTER 1, ISOFORM A"/>
    <property type="match status" value="1"/>
</dbReference>
<feature type="transmembrane region" description="Helical" evidence="7">
    <location>
        <begin position="140"/>
        <end position="157"/>
    </location>
</feature>
<dbReference type="InterPro" id="IPR002259">
    <property type="entry name" value="Eqnu_transpt"/>
</dbReference>
<evidence type="ECO:0000256" key="3">
    <source>
        <dbReference type="ARBA" id="ARBA00022448"/>
    </source>
</evidence>
<evidence type="ECO:0000256" key="6">
    <source>
        <dbReference type="ARBA" id="ARBA00023136"/>
    </source>
</evidence>
<keyword evidence="4 7" id="KW-0812">Transmembrane</keyword>
<evidence type="ECO:0000256" key="5">
    <source>
        <dbReference type="ARBA" id="ARBA00022989"/>
    </source>
</evidence>
<feature type="transmembrane region" description="Helical" evidence="7">
    <location>
        <begin position="246"/>
        <end position="269"/>
    </location>
</feature>
<dbReference type="PANTHER" id="PTHR10332">
    <property type="entry name" value="EQUILIBRATIVE NUCLEOSIDE TRANSPORTER"/>
    <property type="match status" value="1"/>
</dbReference>
<accession>A0A9N9HBZ0</accession>
<feature type="transmembrane region" description="Helical" evidence="7">
    <location>
        <begin position="44"/>
        <end position="63"/>
    </location>
</feature>
<proteinExistence type="inferred from homology"/>
<comment type="subcellular location">
    <subcellularLocation>
        <location evidence="1">Membrane</location>
        <topology evidence="1">Multi-pass membrane protein</topology>
    </subcellularLocation>
</comment>
<keyword evidence="5 7" id="KW-1133">Transmembrane helix</keyword>
<protein>
    <submittedName>
        <fullName evidence="8">14484_t:CDS:1</fullName>
    </submittedName>
</protein>
<evidence type="ECO:0000313" key="8">
    <source>
        <dbReference type="EMBL" id="CAG8675593.1"/>
    </source>
</evidence>
<comment type="caution">
    <text evidence="8">The sequence shown here is derived from an EMBL/GenBank/DDBJ whole genome shotgun (WGS) entry which is preliminary data.</text>
</comment>
<evidence type="ECO:0000256" key="4">
    <source>
        <dbReference type="ARBA" id="ARBA00022692"/>
    </source>
</evidence>
<dbReference type="PRINTS" id="PR01130">
    <property type="entry name" value="DERENTRNSPRT"/>
</dbReference>
<feature type="transmembrane region" description="Helical" evidence="7">
    <location>
        <begin position="99"/>
        <end position="120"/>
    </location>
</feature>
<dbReference type="SUPFAM" id="SSF103473">
    <property type="entry name" value="MFS general substrate transporter"/>
    <property type="match status" value="1"/>
</dbReference>
<dbReference type="Proteomes" id="UP000789508">
    <property type="component" value="Unassembled WGS sequence"/>
</dbReference>
<evidence type="ECO:0000256" key="2">
    <source>
        <dbReference type="ARBA" id="ARBA00007965"/>
    </source>
</evidence>
<dbReference type="OrthoDB" id="10261753at2759"/>
<reference evidence="8" key="1">
    <citation type="submission" date="2021-06" db="EMBL/GenBank/DDBJ databases">
        <authorList>
            <person name="Kallberg Y."/>
            <person name="Tangrot J."/>
            <person name="Rosling A."/>
        </authorList>
    </citation>
    <scope>NUCLEOTIDE SEQUENCE</scope>
    <source>
        <strain evidence="8">FL130A</strain>
    </source>
</reference>